<evidence type="ECO:0000313" key="5">
    <source>
        <dbReference type="EMBL" id="ERN17487.1"/>
    </source>
</evidence>
<sequence length="626" mass="68071">MAYMCADSGNLMAIAQQVIQQKQQQQQQQQQQQINGGGNGGFALNPWSHHSGFLNPRLPNDGAGFGSASATAMGFSDGYGGGAAAVEAEPPVLIYPPLEQERPGGLHMWPEHRNGLRSPIPFKLSDLHLQGLSSGGAGFEGDEWMECLMGDFHGVESGGSLRSCFESGPCESTESSELPSTGEPWRADFSAIISEPPFAQTLSPPLETKANIISEQQQQNPNFPTATLPQPIQPWQPEAVPSAECRKPPDGRSMPPLVNRDPPPPPLLLSLVDAARTVHSDPGHAAASLAELRRSAPDSGSPTERLVSYFAEALIERLDPTGHPVAQFSAEESTLCYKALNDACPFSKFAHLTANQAILEAMETADSIHIVDFGIVQGVQWAALLQALATRPAGKPAKIRISGIPAPSLGSNPAPSLAATGNRLCDFAKLLELNFEFSPVPCSIEDVMEGDLRRADGEFVAVNFMLQLHRLVDEKMEKVARALRVAKALKPKVVTLGEYELGLNRGDFMGRLSRALRYYGAMFECLEAGMGRACKERERVERVVIGRRIAGAVKNTERMEERCIWREEIERAGFVGLGLSHYAVSQARMLLWNYDYSSSYSLIEAGPGFLTLAWKDQPLLTVSAWR</sequence>
<dbReference type="AlphaFoldDB" id="U5D7T9"/>
<reference evidence="6" key="1">
    <citation type="journal article" date="2013" name="Science">
        <title>The Amborella genome and the evolution of flowering plants.</title>
        <authorList>
            <consortium name="Amborella Genome Project"/>
        </authorList>
    </citation>
    <scope>NUCLEOTIDE SEQUENCE [LARGE SCALE GENOMIC DNA]</scope>
</reference>
<accession>U5D7T9</accession>
<proteinExistence type="inferred from homology"/>
<organism evidence="5 6">
    <name type="scientific">Amborella trichopoda</name>
    <dbReference type="NCBI Taxonomy" id="13333"/>
    <lineage>
        <taxon>Eukaryota</taxon>
        <taxon>Viridiplantae</taxon>
        <taxon>Streptophyta</taxon>
        <taxon>Embryophyta</taxon>
        <taxon>Tracheophyta</taxon>
        <taxon>Spermatophyta</taxon>
        <taxon>Magnoliopsida</taxon>
        <taxon>Amborellales</taxon>
        <taxon>Amborellaceae</taxon>
        <taxon>Amborella</taxon>
    </lineage>
</organism>
<dbReference type="Pfam" id="PF03514">
    <property type="entry name" value="GRAS"/>
    <property type="match status" value="1"/>
</dbReference>
<keyword evidence="1" id="KW-0805">Transcription regulation</keyword>
<dbReference type="GO" id="GO:0043565">
    <property type="term" value="F:sequence-specific DNA binding"/>
    <property type="evidence" value="ECO:0000318"/>
    <property type="project" value="GO_Central"/>
</dbReference>
<keyword evidence="6" id="KW-1185">Reference proteome</keyword>
<protein>
    <submittedName>
        <fullName evidence="5">Uncharacterized protein</fullName>
    </submittedName>
</protein>
<dbReference type="eggNOG" id="ENOG502QTXA">
    <property type="taxonomic scope" value="Eukaryota"/>
</dbReference>
<dbReference type="GO" id="GO:0006355">
    <property type="term" value="P:regulation of DNA-templated transcription"/>
    <property type="evidence" value="ECO:0000318"/>
    <property type="project" value="GO_Central"/>
</dbReference>
<comment type="caution">
    <text evidence="3">Lacks conserved residue(s) required for the propagation of feature annotation.</text>
</comment>
<dbReference type="EMBL" id="KI392312">
    <property type="protein sequence ID" value="ERN17487.1"/>
    <property type="molecule type" value="Genomic_DNA"/>
</dbReference>
<evidence type="ECO:0000256" key="2">
    <source>
        <dbReference type="ARBA" id="ARBA00023163"/>
    </source>
</evidence>
<keyword evidence="2" id="KW-0804">Transcription</keyword>
<feature type="region of interest" description="Leucine repeat II (LRII)" evidence="3">
    <location>
        <begin position="419"/>
        <end position="451"/>
    </location>
</feature>
<dbReference type="KEGG" id="atr:18445829"/>
<gene>
    <name evidence="5" type="ORF">AMTR_s00059p00051820</name>
</gene>
<evidence type="ECO:0000256" key="1">
    <source>
        <dbReference type="ARBA" id="ARBA00023015"/>
    </source>
</evidence>
<dbReference type="PROSITE" id="PS50985">
    <property type="entry name" value="GRAS"/>
    <property type="match status" value="1"/>
</dbReference>
<dbReference type="OMA" id="QWAAILQ"/>
<dbReference type="GO" id="GO:0005634">
    <property type="term" value="C:nucleus"/>
    <property type="evidence" value="ECO:0000318"/>
    <property type="project" value="GO_Central"/>
</dbReference>
<dbReference type="GO" id="GO:0003700">
    <property type="term" value="F:DNA-binding transcription factor activity"/>
    <property type="evidence" value="ECO:0000318"/>
    <property type="project" value="GO_Central"/>
</dbReference>
<feature type="region of interest" description="PFYRE" evidence="3">
    <location>
        <begin position="460"/>
        <end position="551"/>
    </location>
</feature>
<dbReference type="InterPro" id="IPR005202">
    <property type="entry name" value="TF_GRAS"/>
</dbReference>
<dbReference type="Proteomes" id="UP000017836">
    <property type="component" value="Unassembled WGS sequence"/>
</dbReference>
<name>U5D7T9_AMBTC</name>
<dbReference type="OrthoDB" id="1890360at2759"/>
<dbReference type="Gramene" id="ERN17487">
    <property type="protein sequence ID" value="ERN17487"/>
    <property type="gene ID" value="AMTR_s00059p00051820"/>
</dbReference>
<feature type="short sequence motif" description="VHIID" evidence="3">
    <location>
        <begin position="368"/>
        <end position="372"/>
    </location>
</feature>
<comment type="similarity">
    <text evidence="3">Belongs to the GRAS family.</text>
</comment>
<evidence type="ECO:0000256" key="3">
    <source>
        <dbReference type="PROSITE-ProRule" id="PRU01191"/>
    </source>
</evidence>
<feature type="region of interest" description="SAW" evidence="3">
    <location>
        <begin position="554"/>
        <end position="626"/>
    </location>
</feature>
<evidence type="ECO:0000256" key="4">
    <source>
        <dbReference type="SAM" id="MobiDB-lite"/>
    </source>
</evidence>
<feature type="region of interest" description="Disordered" evidence="4">
    <location>
        <begin position="27"/>
        <end position="46"/>
    </location>
</feature>
<dbReference type="HOGENOM" id="CLU_011924_0_5_1"/>
<evidence type="ECO:0000313" key="6">
    <source>
        <dbReference type="Proteomes" id="UP000017836"/>
    </source>
</evidence>
<dbReference type="PANTHER" id="PTHR31636">
    <property type="entry name" value="OSJNBA0084A10.13 PROTEIN-RELATED"/>
    <property type="match status" value="1"/>
</dbReference>